<evidence type="ECO:0000313" key="2">
    <source>
        <dbReference type="Proteomes" id="UP000279994"/>
    </source>
</evidence>
<evidence type="ECO:0000313" key="1">
    <source>
        <dbReference type="EMBL" id="RNM14117.1"/>
    </source>
</evidence>
<dbReference type="PROSITE" id="PS51257">
    <property type="entry name" value="PROKAR_LIPOPROTEIN"/>
    <property type="match status" value="1"/>
</dbReference>
<comment type="caution">
    <text evidence="1">The sequence shown here is derived from an EMBL/GenBank/DDBJ whole genome shotgun (WGS) entry which is preliminary data.</text>
</comment>
<dbReference type="OrthoDB" id="5242307at2"/>
<organism evidence="1 2">
    <name type="scientific">Nocardioides pocheonensis</name>
    <dbReference type="NCBI Taxonomy" id="661485"/>
    <lineage>
        <taxon>Bacteria</taxon>
        <taxon>Bacillati</taxon>
        <taxon>Actinomycetota</taxon>
        <taxon>Actinomycetes</taxon>
        <taxon>Propionibacteriales</taxon>
        <taxon>Nocardioidaceae</taxon>
        <taxon>Nocardioides</taxon>
    </lineage>
</organism>
<dbReference type="RefSeq" id="WP_123223524.1">
    <property type="nucleotide sequence ID" value="NZ_RJSF01000040.1"/>
</dbReference>
<gene>
    <name evidence="1" type="ORF">EFL26_14410</name>
</gene>
<dbReference type="Proteomes" id="UP000279994">
    <property type="component" value="Unassembled WGS sequence"/>
</dbReference>
<evidence type="ECO:0008006" key="3">
    <source>
        <dbReference type="Google" id="ProtNLM"/>
    </source>
</evidence>
<proteinExistence type="predicted"/>
<keyword evidence="2" id="KW-1185">Reference proteome</keyword>
<protein>
    <recommendedName>
        <fullName evidence="3">Peptidase MA-like domain-containing protein</fullName>
    </recommendedName>
</protein>
<accession>A0A3N0GNW3</accession>
<name>A0A3N0GNW3_9ACTN</name>
<dbReference type="AlphaFoldDB" id="A0A3N0GNW3"/>
<sequence>MGARGRRESRRAAVGGVLLALSVVLSGCGGDETLVPPRPTGASTAGRAESAQRTLSDLVQALGRADTAAADALATPQARPAIEAMVANVKLLGLDELGLRFVDDQSVLSASDRDQYGPQAWAGTAELAYRLAGWDAQATRLETRFVFVRSGGRDLIAGVGGGEDRTPLWVAGPVRTEHVGRALVIAAARQDAAHYLALARQALVDVGQVLPRWNGRLVLEVPGSEDELDAALAAPKEQYANIAAVTTTVDGSLAAGSPVHVFLNPRVFDGLGPRGAQVVVSHETTHVATDATFASMPTWLLEGFADYVALDHAGIPVDTAASQILARIRKDGPPDHLPTSNELDPTANGLGATYEEAWLAARFVASQYGEDKLVAFYRAVDDGARVEVAFRTVLGTTEDAFVRSWRADLRRLADGVAG</sequence>
<dbReference type="EMBL" id="RJSF01000040">
    <property type="protein sequence ID" value="RNM14117.1"/>
    <property type="molecule type" value="Genomic_DNA"/>
</dbReference>
<reference evidence="1 2" key="1">
    <citation type="submission" date="2018-11" db="EMBL/GenBank/DDBJ databases">
        <authorList>
            <person name="Li F."/>
        </authorList>
    </citation>
    <scope>NUCLEOTIDE SEQUENCE [LARGE SCALE GENOMIC DNA]</scope>
    <source>
        <strain evidence="1 2">Gsoil 818</strain>
    </source>
</reference>